<dbReference type="EC" id="6.1.1.14" evidence="10"/>
<dbReference type="HAMAP" id="MF_00255">
    <property type="entry name" value="Gly_tRNA_synth_beta"/>
    <property type="match status" value="1"/>
</dbReference>
<keyword evidence="4 10" id="KW-0436">Ligase</keyword>
<name>A0A2A5ITT7_BACPU</name>
<evidence type="ECO:0000256" key="8">
    <source>
        <dbReference type="ARBA" id="ARBA00023146"/>
    </source>
</evidence>
<dbReference type="NCBIfam" id="TIGR00211">
    <property type="entry name" value="glyS"/>
    <property type="match status" value="1"/>
</dbReference>
<evidence type="ECO:0000256" key="5">
    <source>
        <dbReference type="ARBA" id="ARBA00022741"/>
    </source>
</evidence>
<keyword evidence="7 10" id="KW-0648">Protein biosynthesis</keyword>
<dbReference type="OrthoDB" id="9775440at2"/>
<dbReference type="GO" id="GO:0006420">
    <property type="term" value="P:arginyl-tRNA aminoacylation"/>
    <property type="evidence" value="ECO:0007669"/>
    <property type="project" value="InterPro"/>
</dbReference>
<dbReference type="EMBL" id="NKHG01000083">
    <property type="protein sequence ID" value="PCK20735.1"/>
    <property type="molecule type" value="Genomic_DNA"/>
</dbReference>
<dbReference type="InterPro" id="IPR015944">
    <property type="entry name" value="Gly-tRNA-synth_bsu"/>
</dbReference>
<evidence type="ECO:0000256" key="7">
    <source>
        <dbReference type="ARBA" id="ARBA00022917"/>
    </source>
</evidence>
<comment type="catalytic activity">
    <reaction evidence="9 10">
        <text>tRNA(Gly) + glycine + ATP = glycyl-tRNA(Gly) + AMP + diphosphate</text>
        <dbReference type="Rhea" id="RHEA:16013"/>
        <dbReference type="Rhea" id="RHEA-COMP:9664"/>
        <dbReference type="Rhea" id="RHEA-COMP:9683"/>
        <dbReference type="ChEBI" id="CHEBI:30616"/>
        <dbReference type="ChEBI" id="CHEBI:33019"/>
        <dbReference type="ChEBI" id="CHEBI:57305"/>
        <dbReference type="ChEBI" id="CHEBI:78442"/>
        <dbReference type="ChEBI" id="CHEBI:78522"/>
        <dbReference type="ChEBI" id="CHEBI:456215"/>
        <dbReference type="EC" id="6.1.1.14"/>
    </reaction>
</comment>
<evidence type="ECO:0000256" key="6">
    <source>
        <dbReference type="ARBA" id="ARBA00022840"/>
    </source>
</evidence>
<dbReference type="GO" id="GO:0004814">
    <property type="term" value="F:arginine-tRNA ligase activity"/>
    <property type="evidence" value="ECO:0007669"/>
    <property type="project" value="InterPro"/>
</dbReference>
<dbReference type="GO" id="GO:0006426">
    <property type="term" value="P:glycyl-tRNA aminoacylation"/>
    <property type="evidence" value="ECO:0007669"/>
    <property type="project" value="UniProtKB-UniRule"/>
</dbReference>
<feature type="domain" description="DALR anticodon binding" evidence="11">
    <location>
        <begin position="575"/>
        <end position="671"/>
    </location>
</feature>
<evidence type="ECO:0000256" key="4">
    <source>
        <dbReference type="ARBA" id="ARBA00022598"/>
    </source>
</evidence>
<comment type="similarity">
    <text evidence="2 10">Belongs to the class-II aminoacyl-tRNA synthetase family.</text>
</comment>
<dbReference type="GO" id="GO:0004820">
    <property type="term" value="F:glycine-tRNA ligase activity"/>
    <property type="evidence" value="ECO:0007669"/>
    <property type="project" value="UniProtKB-UniRule"/>
</dbReference>
<evidence type="ECO:0000256" key="2">
    <source>
        <dbReference type="ARBA" id="ARBA00008226"/>
    </source>
</evidence>
<protein>
    <recommendedName>
        <fullName evidence="10">Glycine--tRNA ligase beta subunit</fullName>
        <ecNumber evidence="10">6.1.1.14</ecNumber>
    </recommendedName>
    <alternativeName>
        <fullName evidence="10">Glycyl-tRNA synthetase beta subunit</fullName>
        <shortName evidence="10">GlyRS</shortName>
    </alternativeName>
</protein>
<keyword evidence="6 10" id="KW-0067">ATP-binding</keyword>
<dbReference type="Proteomes" id="UP000228754">
    <property type="component" value="Unassembled WGS sequence"/>
</dbReference>
<evidence type="ECO:0000256" key="9">
    <source>
        <dbReference type="ARBA" id="ARBA00047937"/>
    </source>
</evidence>
<dbReference type="PANTHER" id="PTHR30075">
    <property type="entry name" value="GLYCYL-TRNA SYNTHETASE"/>
    <property type="match status" value="1"/>
</dbReference>
<dbReference type="InterPro" id="IPR006194">
    <property type="entry name" value="Gly-tRNA-synth_heterodimer"/>
</dbReference>
<keyword evidence="8 10" id="KW-0030">Aminoacyl-tRNA synthetase</keyword>
<sequence>MNKQDVLLEIGLEEMPARFMPESTKQLGEKVKAWFETQNISFEDVALFNSPRRLAVLVKGVAEKQEDIKEEAKGPAKKIAQDTEGNWTKAAEGFARGQGASTDDLYFKEIKGVDYVHVQKFQEGKQVKDLLPALGDIAASLSFPKNMRWGSEDLRYIRPIKWIVCLFGQEIVPVEIAGVKSGRETRGHRFLGTTASIESPASYEQTLQDQFVIANSDKRKQWITEQLNALSSEKGWIIPVDPELLEEVNDLVEYPTVLFGSFEEEFLALPEEVLVTTMKEHQRYFPVKNEQGELLPHFITVRNGNSEALENVARGNEKVLRARLSDAAFFYKEDEKLVIEDNIKKLDKVVFHEKLGTIGDKLKRVTDIAIRLAAHVGADDVTSKRVARAASISKFDLVTQMVYEFPELQGIMGEKYAKALGEHEEVAKSINEHYMPRFAGDQAPSTLIGAIVAVADKLDSICSFFSIDVIPTGSQDPYGLRRQASGIVQILLDRHWNISFKELLTLAQVETEHEAALIEFLTHRLKYVLQAEHIRHDVVDAVLDVENIEPYAVVKKAAVLEESVKQESFKETAEALGRVISISKKGEDLEIQPALFENEHEQKLFEAYQHVEKAVKEHVAAGNYNFALEALDTLKAPIVHYFDHTMVHADDEKLKQNRLAQMVKLAKVIQSFANMNNLIVK</sequence>
<evidence type="ECO:0000256" key="1">
    <source>
        <dbReference type="ARBA" id="ARBA00004496"/>
    </source>
</evidence>
<dbReference type="GO" id="GO:0005524">
    <property type="term" value="F:ATP binding"/>
    <property type="evidence" value="ECO:0007669"/>
    <property type="project" value="UniProtKB-UniRule"/>
</dbReference>
<dbReference type="PRINTS" id="PR01045">
    <property type="entry name" value="TRNASYNTHGB"/>
</dbReference>
<reference evidence="12 13" key="1">
    <citation type="submission" date="2017-06" db="EMBL/GenBank/DDBJ databases">
        <title>Draft Genome Sequence of Bacillus sp Strain 36R Isolated from saline sediment at Atanasia, Sonora, Mexico.</title>
        <authorList>
            <person name="Sanchez Diaz R."/>
            <person name="Quiroz Macias M.E."/>
            <person name="Ibarra Gamez J.C."/>
            <person name="Enciso Ibarra J."/>
            <person name="Gomez Gil B."/>
            <person name="Galaviz Silva L."/>
        </authorList>
    </citation>
    <scope>NUCLEOTIDE SEQUENCE [LARGE SCALE GENOMIC DNA]</scope>
    <source>
        <strain evidence="12 13">36R_ATNSAL</strain>
    </source>
</reference>
<keyword evidence="3 10" id="KW-0963">Cytoplasm</keyword>
<comment type="subcellular location">
    <subcellularLocation>
        <location evidence="1 10">Cytoplasm</location>
    </subcellularLocation>
</comment>
<dbReference type="SUPFAM" id="SSF109604">
    <property type="entry name" value="HD-domain/PDEase-like"/>
    <property type="match status" value="1"/>
</dbReference>
<proteinExistence type="inferred from homology"/>
<evidence type="ECO:0000313" key="12">
    <source>
        <dbReference type="EMBL" id="PCK20735.1"/>
    </source>
</evidence>
<organism evidence="12 13">
    <name type="scientific">Bacillus pumilus</name>
    <name type="common">Bacillus mesentericus</name>
    <dbReference type="NCBI Taxonomy" id="1408"/>
    <lineage>
        <taxon>Bacteria</taxon>
        <taxon>Bacillati</taxon>
        <taxon>Bacillota</taxon>
        <taxon>Bacilli</taxon>
        <taxon>Bacillales</taxon>
        <taxon>Bacillaceae</taxon>
        <taxon>Bacillus</taxon>
    </lineage>
</organism>
<comment type="subunit">
    <text evidence="10">Tetramer of two alpha and two beta subunits.</text>
</comment>
<evidence type="ECO:0000256" key="10">
    <source>
        <dbReference type="HAMAP-Rule" id="MF_00255"/>
    </source>
</evidence>
<comment type="caution">
    <text evidence="12">The sequence shown here is derived from an EMBL/GenBank/DDBJ whole genome shotgun (WGS) entry which is preliminary data.</text>
</comment>
<gene>
    <name evidence="10" type="primary">glyS</name>
    <name evidence="12" type="ORF">CEY02_11445</name>
</gene>
<dbReference type="PANTHER" id="PTHR30075:SF2">
    <property type="entry name" value="GLYCINE--TRNA LIGASE, CHLOROPLASTIC_MITOCHONDRIAL 2"/>
    <property type="match status" value="1"/>
</dbReference>
<dbReference type="GO" id="GO:0005829">
    <property type="term" value="C:cytosol"/>
    <property type="evidence" value="ECO:0007669"/>
    <property type="project" value="TreeGrafter"/>
</dbReference>
<dbReference type="InterPro" id="IPR008909">
    <property type="entry name" value="DALR_anticod-bd"/>
</dbReference>
<accession>A0A2A5ITT7</accession>
<evidence type="ECO:0000259" key="11">
    <source>
        <dbReference type="Pfam" id="PF05746"/>
    </source>
</evidence>
<dbReference type="PROSITE" id="PS50861">
    <property type="entry name" value="AA_TRNA_LIGASE_II_GLYAB"/>
    <property type="match status" value="1"/>
</dbReference>
<dbReference type="Pfam" id="PF02092">
    <property type="entry name" value="tRNA_synt_2f"/>
    <property type="match status" value="1"/>
</dbReference>
<evidence type="ECO:0000313" key="13">
    <source>
        <dbReference type="Proteomes" id="UP000228754"/>
    </source>
</evidence>
<dbReference type="Pfam" id="PF05746">
    <property type="entry name" value="DALR_1"/>
    <property type="match status" value="1"/>
</dbReference>
<keyword evidence="5 10" id="KW-0547">Nucleotide-binding</keyword>
<dbReference type="AlphaFoldDB" id="A0A2A5ITT7"/>
<evidence type="ECO:0000256" key="3">
    <source>
        <dbReference type="ARBA" id="ARBA00022490"/>
    </source>
</evidence>